<dbReference type="Proteomes" id="UP000244904">
    <property type="component" value="Unassembled WGS sequence"/>
</dbReference>
<dbReference type="PANTHER" id="PTHR41260">
    <property type="entry name" value="PROTEIN ECSC"/>
    <property type="match status" value="1"/>
</dbReference>
<organism evidence="1 2">
    <name type="scientific">Pseudoprimorskyibacter insulae</name>
    <dbReference type="NCBI Taxonomy" id="1695997"/>
    <lineage>
        <taxon>Bacteria</taxon>
        <taxon>Pseudomonadati</taxon>
        <taxon>Pseudomonadota</taxon>
        <taxon>Alphaproteobacteria</taxon>
        <taxon>Rhodobacterales</taxon>
        <taxon>Paracoccaceae</taxon>
        <taxon>Pseudoprimorskyibacter</taxon>
    </lineage>
</organism>
<protein>
    <recommendedName>
        <fullName evidence="3">EcsC protein family protein</fullName>
    </recommendedName>
</protein>
<proteinExistence type="predicted"/>
<keyword evidence="2" id="KW-1185">Reference proteome</keyword>
<dbReference type="RefSeq" id="WP_108886847.1">
    <property type="nucleotide sequence ID" value="NZ_OMOJ01000006.1"/>
</dbReference>
<dbReference type="OrthoDB" id="7569638at2"/>
<evidence type="ECO:0008006" key="3">
    <source>
        <dbReference type="Google" id="ProtNLM"/>
    </source>
</evidence>
<accession>A0A2R8AY76</accession>
<gene>
    <name evidence="1" type="ORF">PRI8871_02805</name>
</gene>
<name>A0A2R8AY76_9RHOB</name>
<dbReference type="InterPro" id="IPR024787">
    <property type="entry name" value="EcsC"/>
</dbReference>
<evidence type="ECO:0000313" key="1">
    <source>
        <dbReference type="EMBL" id="SPF80991.1"/>
    </source>
</evidence>
<dbReference type="EMBL" id="OMOJ01000006">
    <property type="protein sequence ID" value="SPF80991.1"/>
    <property type="molecule type" value="Genomic_DNA"/>
</dbReference>
<evidence type="ECO:0000313" key="2">
    <source>
        <dbReference type="Proteomes" id="UP000244904"/>
    </source>
</evidence>
<dbReference type="PANTHER" id="PTHR41260:SF1">
    <property type="entry name" value="PROTEIN ECSC"/>
    <property type="match status" value="1"/>
</dbReference>
<reference evidence="2" key="1">
    <citation type="submission" date="2018-03" db="EMBL/GenBank/DDBJ databases">
        <authorList>
            <person name="Rodrigo-Torres L."/>
            <person name="Arahal R. D."/>
            <person name="Lucena T."/>
        </authorList>
    </citation>
    <scope>NUCLEOTIDE SEQUENCE [LARGE SCALE GENOMIC DNA]</scope>
    <source>
        <strain evidence="2">CECT 8871</strain>
    </source>
</reference>
<dbReference type="AlphaFoldDB" id="A0A2R8AY76"/>
<dbReference type="Pfam" id="PF12787">
    <property type="entry name" value="EcsC"/>
    <property type="match status" value="1"/>
</dbReference>
<sequence length="249" mass="26194">MTELVTIDPETDQDLILLARRYRKAGGVGMQVLNLVGGQAENLLERLPDAVKDRLESATEQALTTALRAASRSRSVVPDQRSWLNVAMTTAMGAAGGAGGLPSALVELPVTTTVLLRIIQGVAADYGFDPQTEAIQKECLAVFSSAGPLAADDGADMAFLAARVTLTGATMHAAIARVAPRLAAVLGQKLAAQTLPVIGAATGAATNFAYTSYYQEIAHVHFGLLDLGRRRGLQPEQMRQLLAQAMTAL</sequence>